<dbReference type="PROSITE" id="PS51640">
    <property type="entry name" value="MRG"/>
    <property type="match status" value="1"/>
</dbReference>
<dbReference type="InterPro" id="IPR053820">
    <property type="entry name" value="MSL3_chromo-like"/>
</dbReference>
<dbReference type="Proteomes" id="UP000794436">
    <property type="component" value="Unassembled WGS sequence"/>
</dbReference>
<dbReference type="AlphaFoldDB" id="A0A8K1FHE4"/>
<dbReference type="GO" id="GO:0000123">
    <property type="term" value="C:histone acetyltransferase complex"/>
    <property type="evidence" value="ECO:0007669"/>
    <property type="project" value="TreeGrafter"/>
</dbReference>
<protein>
    <recommendedName>
        <fullName evidence="7">Chromo domain-containing protein</fullName>
    </recommendedName>
</protein>
<evidence type="ECO:0000256" key="5">
    <source>
        <dbReference type="ARBA" id="ARBA00023242"/>
    </source>
</evidence>
<keyword evidence="3" id="KW-0805">Transcription regulation</keyword>
<dbReference type="Pfam" id="PF05712">
    <property type="entry name" value="MRG"/>
    <property type="match status" value="1"/>
</dbReference>
<keyword evidence="9" id="KW-1185">Reference proteome</keyword>
<organism evidence="8 9">
    <name type="scientific">Pythium oligandrum</name>
    <name type="common">Mycoparasitic fungus</name>
    <dbReference type="NCBI Taxonomy" id="41045"/>
    <lineage>
        <taxon>Eukaryota</taxon>
        <taxon>Sar</taxon>
        <taxon>Stramenopiles</taxon>
        <taxon>Oomycota</taxon>
        <taxon>Peronosporomycetes</taxon>
        <taxon>Pythiales</taxon>
        <taxon>Pythiaceae</taxon>
        <taxon>Pythium</taxon>
    </lineage>
</organism>
<evidence type="ECO:0000313" key="8">
    <source>
        <dbReference type="EMBL" id="TMW59657.1"/>
    </source>
</evidence>
<feature type="domain" description="Chromo" evidence="7">
    <location>
        <begin position="17"/>
        <end position="84"/>
    </location>
</feature>
<dbReference type="SMART" id="SM00298">
    <property type="entry name" value="CHROMO"/>
    <property type="match status" value="1"/>
</dbReference>
<dbReference type="SUPFAM" id="SSF54160">
    <property type="entry name" value="Chromo domain-like"/>
    <property type="match status" value="1"/>
</dbReference>
<accession>A0A8K1FHE4</accession>
<proteinExistence type="predicted"/>
<evidence type="ECO:0000256" key="3">
    <source>
        <dbReference type="ARBA" id="ARBA00023015"/>
    </source>
</evidence>
<comment type="subcellular location">
    <subcellularLocation>
        <location evidence="1">Nucleus</location>
    </subcellularLocation>
</comment>
<dbReference type="PIRSF" id="PIRSF038133">
    <property type="entry name" value="HAT_Nua4_EAF3/MRG15"/>
    <property type="match status" value="1"/>
</dbReference>
<evidence type="ECO:0000256" key="1">
    <source>
        <dbReference type="ARBA" id="ARBA00004123"/>
    </source>
</evidence>
<dbReference type="InterPro" id="IPR008676">
    <property type="entry name" value="MRG"/>
</dbReference>
<dbReference type="GO" id="GO:0006355">
    <property type="term" value="P:regulation of DNA-templated transcription"/>
    <property type="evidence" value="ECO:0007669"/>
    <property type="project" value="InterPro"/>
</dbReference>
<comment type="caution">
    <text evidence="8">The sequence shown here is derived from an EMBL/GenBank/DDBJ whole genome shotgun (WGS) entry which is preliminary data.</text>
</comment>
<sequence length="318" mass="36725">MGIMLNDVVLAYHGVMIYEAKVLKIDHGRGVHEDNDKIAPTSQTQYFVHYQGWHKKWDEWVSFDRILEDTPASRKLQVEAKERAAEEKANKKSVAKKKINTGGIDPGTARKSPFKKLKVNPDNDTEELPMDKAEMETARQVALQLPFSLKKQLVEDWKRITHEPYRLVPLPRKPCVAQIITNYLEFKKSKLKADDGGADEKEYKNIESIMEGIQAYFDRALSSILLYRFERQQYQEIKSKNEDTPLSQIYGAEHLIRLFVRLPVLLGSATIPERELSQIQPRLNDFLKYMQKHSASLFLNEYQEAGEKYVELAGIKAN</sequence>
<name>A0A8K1FHE4_PYTOL</name>
<dbReference type="PANTHER" id="PTHR10880">
    <property type="entry name" value="MORTALITY FACTOR 4-LIKE PROTEIN"/>
    <property type="match status" value="1"/>
</dbReference>
<keyword evidence="2" id="KW-0156">Chromatin regulator</keyword>
<dbReference type="Gene3D" id="2.30.30.140">
    <property type="match status" value="1"/>
</dbReference>
<evidence type="ECO:0000256" key="4">
    <source>
        <dbReference type="ARBA" id="ARBA00023163"/>
    </source>
</evidence>
<dbReference type="InterPro" id="IPR016197">
    <property type="entry name" value="Chromo-like_dom_sf"/>
</dbReference>
<evidence type="ECO:0000313" key="9">
    <source>
        <dbReference type="Proteomes" id="UP000794436"/>
    </source>
</evidence>
<dbReference type="InterPro" id="IPR000953">
    <property type="entry name" value="Chromo/chromo_shadow_dom"/>
</dbReference>
<feature type="region of interest" description="Disordered" evidence="6">
    <location>
        <begin position="84"/>
        <end position="127"/>
    </location>
</feature>
<gene>
    <name evidence="8" type="ORF">Poli38472_004726</name>
</gene>
<dbReference type="InterPro" id="IPR026541">
    <property type="entry name" value="MRG_dom"/>
</dbReference>
<dbReference type="GO" id="GO:0006325">
    <property type="term" value="P:chromatin organization"/>
    <property type="evidence" value="ECO:0007669"/>
    <property type="project" value="UniProtKB-KW"/>
</dbReference>
<dbReference type="GO" id="GO:0005634">
    <property type="term" value="C:nucleus"/>
    <property type="evidence" value="ECO:0007669"/>
    <property type="project" value="UniProtKB-SubCell"/>
</dbReference>
<keyword evidence="5" id="KW-0539">Nucleus</keyword>
<keyword evidence="4" id="KW-0804">Transcription</keyword>
<dbReference type="OrthoDB" id="124855at2759"/>
<reference evidence="8" key="1">
    <citation type="submission" date="2019-03" db="EMBL/GenBank/DDBJ databases">
        <title>Long read genome sequence of the mycoparasitic Pythium oligandrum ATCC 38472 isolated from sugarbeet rhizosphere.</title>
        <authorList>
            <person name="Gaulin E."/>
        </authorList>
    </citation>
    <scope>NUCLEOTIDE SEQUENCE</scope>
    <source>
        <strain evidence="8">ATCC 38472_TT</strain>
    </source>
</reference>
<dbReference type="EMBL" id="SPLM01000109">
    <property type="protein sequence ID" value="TMW59657.1"/>
    <property type="molecule type" value="Genomic_DNA"/>
</dbReference>
<evidence type="ECO:0000256" key="2">
    <source>
        <dbReference type="ARBA" id="ARBA00022853"/>
    </source>
</evidence>
<evidence type="ECO:0000256" key="6">
    <source>
        <dbReference type="SAM" id="MobiDB-lite"/>
    </source>
</evidence>
<evidence type="ECO:0000259" key="7">
    <source>
        <dbReference type="SMART" id="SM00298"/>
    </source>
</evidence>
<dbReference type="Gene3D" id="1.10.274.30">
    <property type="entry name" value="MRG domain"/>
    <property type="match status" value="1"/>
</dbReference>
<dbReference type="PANTHER" id="PTHR10880:SF15">
    <property type="entry name" value="MSL COMPLEX SUBUNIT 3"/>
    <property type="match status" value="1"/>
</dbReference>
<dbReference type="InterPro" id="IPR038217">
    <property type="entry name" value="MRG_C_sf"/>
</dbReference>
<dbReference type="Pfam" id="PF22732">
    <property type="entry name" value="MSL3_chromo-like"/>
    <property type="match status" value="1"/>
</dbReference>